<dbReference type="GO" id="GO:0055085">
    <property type="term" value="P:transmembrane transport"/>
    <property type="evidence" value="ECO:0007669"/>
    <property type="project" value="InterPro"/>
</dbReference>
<evidence type="ECO:0000259" key="8">
    <source>
        <dbReference type="PROSITE" id="PS50928"/>
    </source>
</evidence>
<feature type="transmembrane region" description="Helical" evidence="7">
    <location>
        <begin position="189"/>
        <end position="210"/>
    </location>
</feature>
<evidence type="ECO:0000256" key="6">
    <source>
        <dbReference type="ARBA" id="ARBA00023136"/>
    </source>
</evidence>
<name>A0A317CJF6_9GAMM</name>
<evidence type="ECO:0000313" key="10">
    <source>
        <dbReference type="Proteomes" id="UP000245506"/>
    </source>
</evidence>
<evidence type="ECO:0000313" key="9">
    <source>
        <dbReference type="EMBL" id="PWQ98321.1"/>
    </source>
</evidence>
<keyword evidence="4 7" id="KW-0812">Transmembrane</keyword>
<feature type="transmembrane region" description="Helical" evidence="7">
    <location>
        <begin position="363"/>
        <end position="383"/>
    </location>
</feature>
<keyword evidence="6 7" id="KW-0472">Membrane</keyword>
<dbReference type="GO" id="GO:0005886">
    <property type="term" value="C:plasma membrane"/>
    <property type="evidence" value="ECO:0007669"/>
    <property type="project" value="UniProtKB-SubCell"/>
</dbReference>
<feature type="transmembrane region" description="Helical" evidence="7">
    <location>
        <begin position="127"/>
        <end position="149"/>
    </location>
</feature>
<keyword evidence="2" id="KW-0813">Transport</keyword>
<accession>A0A317CJF6</accession>
<dbReference type="InterPro" id="IPR000515">
    <property type="entry name" value="MetI-like"/>
</dbReference>
<reference evidence="9 10" key="1">
    <citation type="submission" date="2018-05" db="EMBL/GenBank/DDBJ databases">
        <title>Leucothrix arctica sp. nov., isolated from Arctic seawater.</title>
        <authorList>
            <person name="Choi A."/>
            <person name="Baek K."/>
        </authorList>
    </citation>
    <scope>NUCLEOTIDE SEQUENCE [LARGE SCALE GENOMIC DNA]</scope>
    <source>
        <strain evidence="9 10">IMCC9719</strain>
    </source>
</reference>
<keyword evidence="3" id="KW-1003">Cell membrane</keyword>
<feature type="transmembrane region" description="Helical" evidence="7">
    <location>
        <begin position="450"/>
        <end position="472"/>
    </location>
</feature>
<gene>
    <name evidence="9" type="ORF">DKT75_04095</name>
</gene>
<comment type="subcellular location">
    <subcellularLocation>
        <location evidence="1">Cell membrane</location>
        <topology evidence="1">Multi-pass membrane protein</topology>
    </subcellularLocation>
</comment>
<evidence type="ECO:0000256" key="5">
    <source>
        <dbReference type="ARBA" id="ARBA00022989"/>
    </source>
</evidence>
<feature type="transmembrane region" description="Helical" evidence="7">
    <location>
        <begin position="389"/>
        <end position="408"/>
    </location>
</feature>
<proteinExistence type="predicted"/>
<feature type="domain" description="ABC transmembrane type-1" evidence="8">
    <location>
        <begin position="50"/>
        <end position="251"/>
    </location>
</feature>
<evidence type="ECO:0000256" key="7">
    <source>
        <dbReference type="SAM" id="Phobius"/>
    </source>
</evidence>
<comment type="caution">
    <text evidence="9">The sequence shown here is derived from an EMBL/GenBank/DDBJ whole genome shotgun (WGS) entry which is preliminary data.</text>
</comment>
<dbReference type="PANTHER" id="PTHR30183">
    <property type="entry name" value="MOLYBDENUM TRANSPORT SYSTEM PERMEASE PROTEIN MODB"/>
    <property type="match status" value="1"/>
</dbReference>
<dbReference type="OrthoDB" id="7066776at2"/>
<feature type="transmembrane region" description="Helical" evidence="7">
    <location>
        <begin position="282"/>
        <end position="304"/>
    </location>
</feature>
<dbReference type="InterPro" id="IPR035906">
    <property type="entry name" value="MetI-like_sf"/>
</dbReference>
<dbReference type="Proteomes" id="UP000245506">
    <property type="component" value="Unassembled WGS sequence"/>
</dbReference>
<dbReference type="SUPFAM" id="SSF161098">
    <property type="entry name" value="MetI-like"/>
    <property type="match status" value="2"/>
</dbReference>
<feature type="domain" description="ABC transmembrane type-1" evidence="8">
    <location>
        <begin position="320"/>
        <end position="514"/>
    </location>
</feature>
<dbReference type="Gene3D" id="1.10.3720.10">
    <property type="entry name" value="MetI-like"/>
    <property type="match status" value="2"/>
</dbReference>
<evidence type="ECO:0000256" key="1">
    <source>
        <dbReference type="ARBA" id="ARBA00004651"/>
    </source>
</evidence>
<evidence type="ECO:0000256" key="2">
    <source>
        <dbReference type="ARBA" id="ARBA00022448"/>
    </source>
</evidence>
<feature type="transmembrane region" description="Helical" evidence="7">
    <location>
        <begin position="230"/>
        <end position="251"/>
    </location>
</feature>
<dbReference type="EMBL" id="QGKL01000012">
    <property type="protein sequence ID" value="PWQ98321.1"/>
    <property type="molecule type" value="Genomic_DNA"/>
</dbReference>
<dbReference type="RefSeq" id="WP_109822162.1">
    <property type="nucleotide sequence ID" value="NZ_QGKL01000012.1"/>
</dbReference>
<keyword evidence="5 7" id="KW-1133">Transmembrane helix</keyword>
<evidence type="ECO:0000256" key="3">
    <source>
        <dbReference type="ARBA" id="ARBA00022475"/>
    </source>
</evidence>
<feature type="transmembrane region" description="Helical" evidence="7">
    <location>
        <begin position="45"/>
        <end position="69"/>
    </location>
</feature>
<feature type="transmembrane region" description="Helical" evidence="7">
    <location>
        <begin position="492"/>
        <end position="513"/>
    </location>
</feature>
<feature type="transmembrane region" description="Helical" evidence="7">
    <location>
        <begin position="90"/>
        <end position="115"/>
    </location>
</feature>
<protein>
    <submittedName>
        <fullName evidence="9">Thiamine/thiamine pyrophosphate ABC transporter permease ThiP</fullName>
    </submittedName>
</protein>
<keyword evidence="10" id="KW-1185">Reference proteome</keyword>
<evidence type="ECO:0000256" key="4">
    <source>
        <dbReference type="ARBA" id="ARBA00022692"/>
    </source>
</evidence>
<dbReference type="CDD" id="cd06261">
    <property type="entry name" value="TM_PBP2"/>
    <property type="match status" value="1"/>
</dbReference>
<dbReference type="PANTHER" id="PTHR30183:SF9">
    <property type="entry name" value="THIAMINE TRANSPORT SYSTEM PERMEASE PROTEIN THIP"/>
    <property type="match status" value="1"/>
</dbReference>
<dbReference type="AlphaFoldDB" id="A0A317CJF6"/>
<feature type="transmembrane region" description="Helical" evidence="7">
    <location>
        <begin position="324"/>
        <end position="342"/>
    </location>
</feature>
<sequence length="522" mass="58785">MTEFFGKFSLLFLTSLTVFAFYGLMGYGASHSGSGADWSLLHDSYFWSILSFSLKQAGLSALLSVVLAWPIARALYYSNWLPFRSSFLSLCLLCFVLPTLVLITGLVVLLGRSGFVTYLLSDDWNLYGLHGILIAHIYLNMPFAIRVLFQQMTNIPGTSLKLATQLKLSGWQRLRWVEWPALKGSFLRLFSFIAVLCFNSFAVVLALGGGPQATTLEVAVYQALKYDFNIPEALALAWVQFSITGILYIMVSRWGSVNWLSADTSARRFTPQVSALTNVCHALLYAVVWIVLLLPLLSLIPSILEVNWQKFEWLSILKPTLMTLLIGAVSASLALVISYATLLPLRQAAIEKKRYLQLVYEWLAMHTLLAPAMVLSVGLYVYLLTRVDLDNWGIIFVVLLNAAVIVPFSSQHLRPRLLQFDQQYSRLADSLKLTGWSRFKVEWPWMKSTVMFSFSLVLLFAMGDVAIFAIFGNDKWLTLPWLIYSYAGSYRLAEAALASGVLLLMCAFIVLYFERSRHHVEG</sequence>
<dbReference type="PROSITE" id="PS50928">
    <property type="entry name" value="ABC_TM1"/>
    <property type="match status" value="2"/>
</dbReference>
<organism evidence="9 10">
    <name type="scientific">Leucothrix arctica</name>
    <dbReference type="NCBI Taxonomy" id="1481894"/>
    <lineage>
        <taxon>Bacteria</taxon>
        <taxon>Pseudomonadati</taxon>
        <taxon>Pseudomonadota</taxon>
        <taxon>Gammaproteobacteria</taxon>
        <taxon>Thiotrichales</taxon>
        <taxon>Thiotrichaceae</taxon>
        <taxon>Leucothrix</taxon>
    </lineage>
</organism>